<dbReference type="Proteomes" id="UP000036681">
    <property type="component" value="Unplaced"/>
</dbReference>
<dbReference type="WBParaSite" id="ALUE_0000875701-mRNA-1">
    <property type="protein sequence ID" value="ALUE_0000875701-mRNA-1"/>
    <property type="gene ID" value="ALUE_0000875701"/>
</dbReference>
<protein>
    <submittedName>
        <fullName evidence="2">Uncharacterized protein</fullName>
    </submittedName>
</protein>
<name>A0A0M3HYU3_ASCLU</name>
<proteinExistence type="predicted"/>
<organism evidence="1 2">
    <name type="scientific">Ascaris lumbricoides</name>
    <name type="common">Giant roundworm</name>
    <dbReference type="NCBI Taxonomy" id="6252"/>
    <lineage>
        <taxon>Eukaryota</taxon>
        <taxon>Metazoa</taxon>
        <taxon>Ecdysozoa</taxon>
        <taxon>Nematoda</taxon>
        <taxon>Chromadorea</taxon>
        <taxon>Rhabditida</taxon>
        <taxon>Spirurina</taxon>
        <taxon>Ascaridomorpha</taxon>
        <taxon>Ascaridoidea</taxon>
        <taxon>Ascarididae</taxon>
        <taxon>Ascaris</taxon>
    </lineage>
</organism>
<evidence type="ECO:0000313" key="1">
    <source>
        <dbReference type="Proteomes" id="UP000036681"/>
    </source>
</evidence>
<evidence type="ECO:0000313" key="2">
    <source>
        <dbReference type="WBParaSite" id="ALUE_0000875701-mRNA-1"/>
    </source>
</evidence>
<dbReference type="AlphaFoldDB" id="A0A0M3HYU3"/>
<keyword evidence="1" id="KW-1185">Reference proteome</keyword>
<accession>A0A0M3HYU3</accession>
<sequence>MESPSFLHPASVAVVVEHGLHAAPLQRHDIIIQHRHDHSFNRMDCISHHHGIGALAFPNLHPRAALRAAPFVDNMPAK</sequence>
<reference evidence="2" key="1">
    <citation type="submission" date="2017-02" db="UniProtKB">
        <authorList>
            <consortium name="WormBaseParasite"/>
        </authorList>
    </citation>
    <scope>IDENTIFICATION</scope>
</reference>